<sequence>RQPRRWEAHRLTTGIDPVSCGMIIELIHF</sequence>
<evidence type="ECO:0000313" key="1">
    <source>
        <dbReference type="EnsemblMetazoa" id="ENSAATROPP010360"/>
    </source>
</evidence>
<dbReference type="EnsemblMetazoa" id="ENSAATROPT011456">
    <property type="protein sequence ID" value="ENSAATROPP010360"/>
    <property type="gene ID" value="ENSAATROPG009337"/>
</dbReference>
<proteinExistence type="predicted"/>
<dbReference type="Proteomes" id="UP000075880">
    <property type="component" value="Unassembled WGS sequence"/>
</dbReference>
<accession>A0AAG5DHJ8</accession>
<protein>
    <submittedName>
        <fullName evidence="1">Uncharacterized protein</fullName>
    </submittedName>
</protein>
<reference evidence="1" key="1">
    <citation type="submission" date="2024-04" db="UniProtKB">
        <authorList>
            <consortium name="EnsemblMetazoa"/>
        </authorList>
    </citation>
    <scope>IDENTIFICATION</scope>
    <source>
        <strain evidence="1">EBRO</strain>
    </source>
</reference>
<evidence type="ECO:0000313" key="2">
    <source>
        <dbReference type="Proteomes" id="UP000075880"/>
    </source>
</evidence>
<organism evidence="1 2">
    <name type="scientific">Anopheles atroparvus</name>
    <name type="common">European mosquito</name>
    <dbReference type="NCBI Taxonomy" id="41427"/>
    <lineage>
        <taxon>Eukaryota</taxon>
        <taxon>Metazoa</taxon>
        <taxon>Ecdysozoa</taxon>
        <taxon>Arthropoda</taxon>
        <taxon>Hexapoda</taxon>
        <taxon>Insecta</taxon>
        <taxon>Pterygota</taxon>
        <taxon>Neoptera</taxon>
        <taxon>Endopterygota</taxon>
        <taxon>Diptera</taxon>
        <taxon>Nematocera</taxon>
        <taxon>Culicoidea</taxon>
        <taxon>Culicidae</taxon>
        <taxon>Anophelinae</taxon>
        <taxon>Anopheles</taxon>
    </lineage>
</organism>
<keyword evidence="2" id="KW-1185">Reference proteome</keyword>
<dbReference type="AlphaFoldDB" id="A0AAG5DHJ8"/>
<name>A0AAG5DHJ8_ANOAO</name>